<dbReference type="EC" id="5.3.1.6" evidence="2"/>
<feature type="binding site" evidence="2">
    <location>
        <begin position="97"/>
        <end position="100"/>
    </location>
    <ligand>
        <name>substrate</name>
    </ligand>
</feature>
<evidence type="ECO:0000256" key="2">
    <source>
        <dbReference type="HAMAP-Rule" id="MF_00170"/>
    </source>
</evidence>
<keyword evidence="4" id="KW-1185">Reference proteome</keyword>
<evidence type="ECO:0000256" key="1">
    <source>
        <dbReference type="ARBA" id="ARBA00023235"/>
    </source>
</evidence>
<comment type="subunit">
    <text evidence="2">Homodimer.</text>
</comment>
<feature type="binding site" evidence="2">
    <location>
        <begin position="29"/>
        <end position="32"/>
    </location>
    <ligand>
        <name>substrate</name>
    </ligand>
</feature>
<proteinExistence type="inferred from homology"/>
<dbReference type="PANTHER" id="PTHR43748:SF3">
    <property type="entry name" value="RIBOSE-5-PHOSPHATE ISOMERASE 3, CHLOROPLASTIC-RELATED"/>
    <property type="match status" value="1"/>
</dbReference>
<comment type="function">
    <text evidence="2">Catalyzes the reversible conversion of ribose-5-phosphate to ribulose 5-phosphate.</text>
</comment>
<feature type="active site" description="Proton acceptor" evidence="2">
    <location>
        <position position="106"/>
    </location>
</feature>
<comment type="caution">
    <text evidence="3">The sequence shown here is derived from an EMBL/GenBank/DDBJ whole genome shotgun (WGS) entry which is preliminary data.</text>
</comment>
<dbReference type="InterPro" id="IPR050262">
    <property type="entry name" value="Ribose-5P_isomerase"/>
</dbReference>
<dbReference type="PANTHER" id="PTHR43748">
    <property type="entry name" value="RIBOSE-5-PHOSPHATE ISOMERASE 3, CHLOROPLASTIC-RELATED"/>
    <property type="match status" value="1"/>
</dbReference>
<protein>
    <recommendedName>
        <fullName evidence="2">Ribose-5-phosphate isomerase A</fullName>
        <ecNumber evidence="2">5.3.1.6</ecNumber>
    </recommendedName>
    <alternativeName>
        <fullName evidence="2">Phosphoriboisomerase A</fullName>
        <shortName evidence="2">PRI</shortName>
    </alternativeName>
</protein>
<dbReference type="SUPFAM" id="SSF75445">
    <property type="entry name" value="D-ribose-5-phosphate isomerase (RpiA), lid domain"/>
    <property type="match status" value="1"/>
</dbReference>
<comment type="catalytic activity">
    <reaction evidence="2">
        <text>aldehydo-D-ribose 5-phosphate = D-ribulose 5-phosphate</text>
        <dbReference type="Rhea" id="RHEA:14657"/>
        <dbReference type="ChEBI" id="CHEBI:58121"/>
        <dbReference type="ChEBI" id="CHEBI:58273"/>
        <dbReference type="EC" id="5.3.1.6"/>
    </reaction>
</comment>
<comment type="pathway">
    <text evidence="2">Carbohydrate degradation; pentose phosphate pathway; D-ribose 5-phosphate from D-ribulose 5-phosphate (non-oxidative stage): step 1/1.</text>
</comment>
<dbReference type="HAMAP" id="MF_00170">
    <property type="entry name" value="Rib_5P_isom_A"/>
    <property type="match status" value="1"/>
</dbReference>
<dbReference type="RefSeq" id="WP_273847793.1">
    <property type="nucleotide sequence ID" value="NZ_JAQQWT010000035.1"/>
</dbReference>
<comment type="similarity">
    <text evidence="2">Belongs to the ribose 5-phosphate isomerase family.</text>
</comment>
<dbReference type="SUPFAM" id="SSF100950">
    <property type="entry name" value="NagB/RpiA/CoA transferase-like"/>
    <property type="match status" value="1"/>
</dbReference>
<dbReference type="InterPro" id="IPR037171">
    <property type="entry name" value="NagB/RpiA_transferase-like"/>
</dbReference>
<dbReference type="EMBL" id="JBHLTR010000023">
    <property type="protein sequence ID" value="MFC0560386.1"/>
    <property type="molecule type" value="Genomic_DNA"/>
</dbReference>
<dbReference type="Pfam" id="PF06026">
    <property type="entry name" value="Rib_5-P_isom_A"/>
    <property type="match status" value="1"/>
</dbReference>
<feature type="binding site" evidence="2">
    <location>
        <begin position="84"/>
        <end position="87"/>
    </location>
    <ligand>
        <name>substrate</name>
    </ligand>
</feature>
<dbReference type="NCBIfam" id="NF001924">
    <property type="entry name" value="PRK00702.1"/>
    <property type="match status" value="1"/>
</dbReference>
<accession>A0ABV6NHZ2</accession>
<keyword evidence="1 2" id="KW-0413">Isomerase</keyword>
<dbReference type="NCBIfam" id="TIGR00021">
    <property type="entry name" value="rpiA"/>
    <property type="match status" value="1"/>
</dbReference>
<gene>
    <name evidence="2 3" type="primary">rpiA</name>
    <name evidence="3" type="ORF">ACFFH4_15370</name>
</gene>
<dbReference type="Gene3D" id="3.40.50.1360">
    <property type="match status" value="1"/>
</dbReference>
<dbReference type="Gene3D" id="3.30.70.260">
    <property type="match status" value="1"/>
</dbReference>
<dbReference type="Proteomes" id="UP001589833">
    <property type="component" value="Unassembled WGS sequence"/>
</dbReference>
<reference evidence="3 4" key="1">
    <citation type="submission" date="2024-09" db="EMBL/GenBank/DDBJ databases">
        <authorList>
            <person name="Sun Q."/>
            <person name="Mori K."/>
        </authorList>
    </citation>
    <scope>NUCLEOTIDE SEQUENCE [LARGE SCALE GENOMIC DNA]</scope>
    <source>
        <strain evidence="3 4">NCAIM B.02301</strain>
    </source>
</reference>
<dbReference type="InterPro" id="IPR004788">
    <property type="entry name" value="Ribose5P_isomerase_type_A"/>
</dbReference>
<feature type="binding site" evidence="2">
    <location>
        <position position="124"/>
    </location>
    <ligand>
        <name>substrate</name>
    </ligand>
</feature>
<dbReference type="CDD" id="cd01398">
    <property type="entry name" value="RPI_A"/>
    <property type="match status" value="1"/>
</dbReference>
<sequence>MEQIDVQKKMAGKKAVDYIKDGMTIGLGSGSTVYWMMKRLGELVKEGLDIKGIPSSLRTEGWAKQFGVPLTDFSNTQQLDLAIDGADEVDPQFNLIKGGGGSLVREKIVNTASKKLIIIIDESKLVDQLGAFSLPVEVVQFGYEATALQISKLGCEPVLRMNGKEPFVSNNGNFILDCPFRVINHPEQLNDDIKSVVGVVETGLFLGMTDLVIVGKDACVEVLENS</sequence>
<dbReference type="InterPro" id="IPR020672">
    <property type="entry name" value="Ribose5P_isomerase_typA_subgr"/>
</dbReference>
<dbReference type="GO" id="GO:0004751">
    <property type="term" value="F:ribose-5-phosphate isomerase activity"/>
    <property type="evidence" value="ECO:0007669"/>
    <property type="project" value="UniProtKB-EC"/>
</dbReference>
<organism evidence="3 4">
    <name type="scientific">Halalkalibacter alkalisediminis</name>
    <dbReference type="NCBI Taxonomy" id="935616"/>
    <lineage>
        <taxon>Bacteria</taxon>
        <taxon>Bacillati</taxon>
        <taxon>Bacillota</taxon>
        <taxon>Bacilli</taxon>
        <taxon>Bacillales</taxon>
        <taxon>Bacillaceae</taxon>
        <taxon>Halalkalibacter</taxon>
    </lineage>
</organism>
<evidence type="ECO:0000313" key="4">
    <source>
        <dbReference type="Proteomes" id="UP001589833"/>
    </source>
</evidence>
<evidence type="ECO:0000313" key="3">
    <source>
        <dbReference type="EMBL" id="MFC0560386.1"/>
    </source>
</evidence>
<name>A0ABV6NHZ2_9BACI</name>